<evidence type="ECO:0000256" key="4">
    <source>
        <dbReference type="ARBA" id="ARBA00023212"/>
    </source>
</evidence>
<feature type="compositionally biased region" description="Basic residues" evidence="5">
    <location>
        <begin position="109"/>
        <end position="120"/>
    </location>
</feature>
<feature type="compositionally biased region" description="Low complexity" evidence="5">
    <location>
        <begin position="633"/>
        <end position="687"/>
    </location>
</feature>
<evidence type="ECO:0000313" key="8">
    <source>
        <dbReference type="Proteomes" id="UP001219525"/>
    </source>
</evidence>
<proteinExistence type="inferred from homology"/>
<feature type="region of interest" description="Disordered" evidence="5">
    <location>
        <begin position="348"/>
        <end position="389"/>
    </location>
</feature>
<feature type="compositionally biased region" description="Low complexity" evidence="5">
    <location>
        <begin position="459"/>
        <end position="468"/>
    </location>
</feature>
<organism evidence="7 8">
    <name type="scientific">Mycena pura</name>
    <dbReference type="NCBI Taxonomy" id="153505"/>
    <lineage>
        <taxon>Eukaryota</taxon>
        <taxon>Fungi</taxon>
        <taxon>Dikarya</taxon>
        <taxon>Basidiomycota</taxon>
        <taxon>Agaricomycotina</taxon>
        <taxon>Agaricomycetes</taxon>
        <taxon>Agaricomycetidae</taxon>
        <taxon>Agaricales</taxon>
        <taxon>Marasmiineae</taxon>
        <taxon>Mycenaceae</taxon>
        <taxon>Mycena</taxon>
    </lineage>
</organism>
<feature type="region of interest" description="Disordered" evidence="5">
    <location>
        <begin position="459"/>
        <end position="493"/>
    </location>
</feature>
<feature type="compositionally biased region" description="Basic and acidic residues" evidence="5">
    <location>
        <begin position="767"/>
        <end position="793"/>
    </location>
</feature>
<comment type="caution">
    <text evidence="7">The sequence shown here is derived from an EMBL/GenBank/DDBJ whole genome shotgun (WGS) entry which is preliminary data.</text>
</comment>
<dbReference type="AlphaFoldDB" id="A0AAD6UNC9"/>
<feature type="region of interest" description="Disordered" evidence="5">
    <location>
        <begin position="99"/>
        <end position="154"/>
    </location>
</feature>
<feature type="region of interest" description="Disordered" evidence="5">
    <location>
        <begin position="525"/>
        <end position="579"/>
    </location>
</feature>
<feature type="compositionally biased region" description="Low complexity" evidence="5">
    <location>
        <begin position="601"/>
        <end position="616"/>
    </location>
</feature>
<evidence type="ECO:0000256" key="2">
    <source>
        <dbReference type="ARBA" id="ARBA00005885"/>
    </source>
</evidence>
<dbReference type="EMBL" id="JARJCW010000139">
    <property type="protein sequence ID" value="KAJ7190981.1"/>
    <property type="molecule type" value="Genomic_DNA"/>
</dbReference>
<gene>
    <name evidence="7" type="ORF">GGX14DRAFT_601500</name>
</gene>
<feature type="region of interest" description="Disordered" evidence="5">
    <location>
        <begin position="599"/>
        <end position="718"/>
    </location>
</feature>
<feature type="compositionally biased region" description="Basic and acidic residues" evidence="5">
    <location>
        <begin position="481"/>
        <end position="491"/>
    </location>
</feature>
<feature type="region of interest" description="Disordered" evidence="5">
    <location>
        <begin position="767"/>
        <end position="798"/>
    </location>
</feature>
<keyword evidence="3" id="KW-0963">Cytoplasm</keyword>
<feature type="compositionally biased region" description="Polar residues" evidence="5">
    <location>
        <begin position="376"/>
        <end position="385"/>
    </location>
</feature>
<name>A0AAD6UNC9_9AGAR</name>
<dbReference type="Pfam" id="PF06886">
    <property type="entry name" value="TPX2"/>
    <property type="match status" value="1"/>
</dbReference>
<evidence type="ECO:0000256" key="3">
    <source>
        <dbReference type="ARBA" id="ARBA00022490"/>
    </source>
</evidence>
<comment type="similarity">
    <text evidence="2">Belongs to the TPX2 family.</text>
</comment>
<reference evidence="7" key="1">
    <citation type="submission" date="2023-03" db="EMBL/GenBank/DDBJ databases">
        <title>Massive genome expansion in bonnet fungi (Mycena s.s.) driven by repeated elements and novel gene families across ecological guilds.</title>
        <authorList>
            <consortium name="Lawrence Berkeley National Laboratory"/>
            <person name="Harder C.B."/>
            <person name="Miyauchi S."/>
            <person name="Viragh M."/>
            <person name="Kuo A."/>
            <person name="Thoen E."/>
            <person name="Andreopoulos B."/>
            <person name="Lu D."/>
            <person name="Skrede I."/>
            <person name="Drula E."/>
            <person name="Henrissat B."/>
            <person name="Morin E."/>
            <person name="Kohler A."/>
            <person name="Barry K."/>
            <person name="LaButti K."/>
            <person name="Morin E."/>
            <person name="Salamov A."/>
            <person name="Lipzen A."/>
            <person name="Mereny Z."/>
            <person name="Hegedus B."/>
            <person name="Baldrian P."/>
            <person name="Stursova M."/>
            <person name="Weitz H."/>
            <person name="Taylor A."/>
            <person name="Grigoriev I.V."/>
            <person name="Nagy L.G."/>
            <person name="Martin F."/>
            <person name="Kauserud H."/>
        </authorList>
    </citation>
    <scope>NUCLEOTIDE SEQUENCE</scope>
    <source>
        <strain evidence="7">9144</strain>
    </source>
</reference>
<keyword evidence="4" id="KW-0206">Cytoskeleton</keyword>
<keyword evidence="8" id="KW-1185">Reference proteome</keyword>
<evidence type="ECO:0000259" key="6">
    <source>
        <dbReference type="Pfam" id="PF06886"/>
    </source>
</evidence>
<evidence type="ECO:0000256" key="5">
    <source>
        <dbReference type="SAM" id="MobiDB-lite"/>
    </source>
</evidence>
<protein>
    <recommendedName>
        <fullName evidence="6">TPX2 C-terminal domain-containing protein</fullName>
    </recommendedName>
</protein>
<sequence>MPRIADISQRHLPDLSDASLDLSQSFSFQIPTSTDPGDDLLRTTAVELSGFLASPVPHSTRDASPALDDALAPSAAAHKGHTQIPTTTATKLQSLIPTTRANLHDAPHVPRRSPVARRRPLTQENSNSVLKITDHTRNNPLYPSGEKPKSQTKLSAETLPAAKLAASELPADSITVGIARLDALEAPPCVDARVEMQNTGALSVPTFEPIVRPLSKKQTASSRPSIASAPSKARPKIAKVAPKETHEAGAEESTLASRLMMYAAQMMPPTQVGDVEISQKDCADPAHLPANVKSAADGGDGDSGKTGDGDGVVRGVGVPVPAAAGEIRANVSTLGGGESVLVAQRDDAQIIDDQRPESDADAVAASGRGAERTDISNEPTLSQLSQRKHKTLPELERAQAELREHATRRKIGTVAIGNPTSKARGERTKKTALTKAVALGPSKAKTKASAIVSEPVASAADSVDGADVQMDESTGGSGTVRNDDAARDSPDAYRVFGEGVGGDDARLMNEAVDPLSRTMYLDPVAESPAASPSRPVNDAPLTLEELSPRKPAAAAAADGSVERVPSPLHPSVKRPASAAAAAERVKRSKVVAIGAAPPRVPSVSARGRGRARVVSAPVPPRAQPVRRARAEAEAAAGRSVSTATQRAVSTTSRRSVSASTATSRAWQRSVSASAVSASASASAGRARTPADATSGETRAGESESSASTIGPGSAKPYTVPDFAALHASFAAQTALRRSRAPTIPHAPALSTDVRARERAAFDAEVRERERAREEERMREKAEREAAEAEELKEMRRRAVPRAHEVPEWYAEAPRRGKESGDAAALE</sequence>
<feature type="domain" description="TPX2 C-terminal" evidence="6">
    <location>
        <begin position="748"/>
        <end position="814"/>
    </location>
</feature>
<dbReference type="Proteomes" id="UP001219525">
    <property type="component" value="Unassembled WGS sequence"/>
</dbReference>
<feature type="region of interest" description="Disordered" evidence="5">
    <location>
        <begin position="214"/>
        <end position="253"/>
    </location>
</feature>
<dbReference type="GO" id="GO:0005856">
    <property type="term" value="C:cytoskeleton"/>
    <property type="evidence" value="ECO:0007669"/>
    <property type="project" value="UniProtKB-SubCell"/>
</dbReference>
<feature type="compositionally biased region" description="Basic and acidic residues" evidence="5">
    <location>
        <begin position="348"/>
        <end position="358"/>
    </location>
</feature>
<feature type="compositionally biased region" description="Low complexity" evidence="5">
    <location>
        <begin position="220"/>
        <end position="232"/>
    </location>
</feature>
<comment type="subcellular location">
    <subcellularLocation>
        <location evidence="1">Cytoplasm</location>
        <location evidence="1">Cytoskeleton</location>
    </subcellularLocation>
</comment>
<accession>A0AAD6UNC9</accession>
<dbReference type="InterPro" id="IPR027329">
    <property type="entry name" value="TPX2_C"/>
</dbReference>
<evidence type="ECO:0000313" key="7">
    <source>
        <dbReference type="EMBL" id="KAJ7190981.1"/>
    </source>
</evidence>
<evidence type="ECO:0000256" key="1">
    <source>
        <dbReference type="ARBA" id="ARBA00004245"/>
    </source>
</evidence>
<feature type="region of interest" description="Disordered" evidence="5">
    <location>
        <begin position="289"/>
        <end position="314"/>
    </location>
</feature>